<organism evidence="4 5">
    <name type="scientific">Paraglaciecola aquimarina</name>
    <dbReference type="NCBI Taxonomy" id="1235557"/>
    <lineage>
        <taxon>Bacteria</taxon>
        <taxon>Pseudomonadati</taxon>
        <taxon>Pseudomonadota</taxon>
        <taxon>Gammaproteobacteria</taxon>
        <taxon>Alteromonadales</taxon>
        <taxon>Alteromonadaceae</taxon>
        <taxon>Paraglaciecola</taxon>
    </lineage>
</organism>
<keyword evidence="2" id="KW-1133">Transmembrane helix</keyword>
<protein>
    <submittedName>
        <fullName evidence="4">Thioredoxin family protein</fullName>
    </submittedName>
</protein>
<dbReference type="PROSITE" id="PS00194">
    <property type="entry name" value="THIOREDOXIN_1"/>
    <property type="match status" value="1"/>
</dbReference>
<evidence type="ECO:0000256" key="1">
    <source>
        <dbReference type="ARBA" id="ARBA00023284"/>
    </source>
</evidence>
<dbReference type="PROSITE" id="PS51352">
    <property type="entry name" value="THIOREDOXIN_2"/>
    <property type="match status" value="1"/>
</dbReference>
<feature type="transmembrane region" description="Helical" evidence="2">
    <location>
        <begin position="15"/>
        <end position="36"/>
    </location>
</feature>
<dbReference type="Proteomes" id="UP001247805">
    <property type="component" value="Unassembled WGS sequence"/>
</dbReference>
<evidence type="ECO:0000313" key="4">
    <source>
        <dbReference type="EMBL" id="MDU0355246.1"/>
    </source>
</evidence>
<sequence length="163" mass="18162">MQANKNDVANSKRKLWVNVAKILVLALIVLGVNRLVQSYLGSSAYDNTGLGDLTLSEAIDTAKSSNRLVLADMSAIWCPSCRKLDNQVLSQPDVKDVINQSYVFTRIEYDSEEGEAFMQQFDVSGFPTLLVLNAEGDKLVQLPLTFDPNKFKSLLQQATERFK</sequence>
<proteinExistence type="predicted"/>
<dbReference type="Pfam" id="PF13899">
    <property type="entry name" value="Thioredoxin_7"/>
    <property type="match status" value="1"/>
</dbReference>
<dbReference type="InterPro" id="IPR013766">
    <property type="entry name" value="Thioredoxin_domain"/>
</dbReference>
<dbReference type="PANTHER" id="PTHR32234">
    <property type="entry name" value="THIOL:DISULFIDE INTERCHANGE PROTEIN DSBD"/>
    <property type="match status" value="1"/>
</dbReference>
<evidence type="ECO:0000313" key="5">
    <source>
        <dbReference type="Proteomes" id="UP001247805"/>
    </source>
</evidence>
<reference evidence="4 5" key="1">
    <citation type="submission" date="2023-10" db="EMBL/GenBank/DDBJ databases">
        <title>Glaciecola aquimarina strain GGW-M5 nov., isolated from a coastal seawater.</title>
        <authorList>
            <person name="Bayburt H."/>
            <person name="Kim J.M."/>
            <person name="Choi B.J."/>
            <person name="Jeon C.O."/>
        </authorList>
    </citation>
    <scope>NUCLEOTIDE SEQUENCE [LARGE SCALE GENOMIC DNA]</scope>
    <source>
        <strain evidence="4 5">KCTC 32108</strain>
    </source>
</reference>
<dbReference type="SUPFAM" id="SSF52833">
    <property type="entry name" value="Thioredoxin-like"/>
    <property type="match status" value="1"/>
</dbReference>
<dbReference type="EMBL" id="JAWDIO010000002">
    <property type="protein sequence ID" value="MDU0355246.1"/>
    <property type="molecule type" value="Genomic_DNA"/>
</dbReference>
<keyword evidence="5" id="KW-1185">Reference proteome</keyword>
<accession>A0ABU3SZ15</accession>
<comment type="caution">
    <text evidence="4">The sequence shown here is derived from an EMBL/GenBank/DDBJ whole genome shotgun (WGS) entry which is preliminary data.</text>
</comment>
<keyword evidence="2" id="KW-0472">Membrane</keyword>
<dbReference type="RefSeq" id="WP_316026793.1">
    <property type="nucleotide sequence ID" value="NZ_JAWDIO010000002.1"/>
</dbReference>
<dbReference type="Gene3D" id="3.40.30.10">
    <property type="entry name" value="Glutaredoxin"/>
    <property type="match status" value="1"/>
</dbReference>
<keyword evidence="1" id="KW-0676">Redox-active center</keyword>
<dbReference type="PANTHER" id="PTHR32234:SF0">
    <property type="entry name" value="THIOL:DISULFIDE INTERCHANGE PROTEIN DSBD"/>
    <property type="match status" value="1"/>
</dbReference>
<evidence type="ECO:0000256" key="2">
    <source>
        <dbReference type="SAM" id="Phobius"/>
    </source>
</evidence>
<name>A0ABU3SZ15_9ALTE</name>
<dbReference type="InterPro" id="IPR017937">
    <property type="entry name" value="Thioredoxin_CS"/>
</dbReference>
<evidence type="ECO:0000259" key="3">
    <source>
        <dbReference type="PROSITE" id="PS51352"/>
    </source>
</evidence>
<dbReference type="InterPro" id="IPR036249">
    <property type="entry name" value="Thioredoxin-like_sf"/>
</dbReference>
<feature type="domain" description="Thioredoxin" evidence="3">
    <location>
        <begin position="30"/>
        <end position="160"/>
    </location>
</feature>
<gene>
    <name evidence="4" type="ORF">RS130_16245</name>
</gene>
<keyword evidence="2" id="KW-0812">Transmembrane</keyword>